<dbReference type="InterPro" id="IPR052158">
    <property type="entry name" value="INH-QAR"/>
</dbReference>
<evidence type="ECO:0000256" key="1">
    <source>
        <dbReference type="ARBA" id="ARBA00023015"/>
    </source>
</evidence>
<dbReference type="PROSITE" id="PS00041">
    <property type="entry name" value="HTH_ARAC_FAMILY_1"/>
    <property type="match status" value="1"/>
</dbReference>
<keyword evidence="1" id="KW-0805">Transcription regulation</keyword>
<dbReference type="PROSITE" id="PS01124">
    <property type="entry name" value="HTH_ARAC_FAMILY_2"/>
    <property type="match status" value="1"/>
</dbReference>
<dbReference type="GO" id="GO:0003700">
    <property type="term" value="F:DNA-binding transcription factor activity"/>
    <property type="evidence" value="ECO:0007669"/>
    <property type="project" value="InterPro"/>
</dbReference>
<dbReference type="InterPro" id="IPR009057">
    <property type="entry name" value="Homeodomain-like_sf"/>
</dbReference>
<dbReference type="InterPro" id="IPR018062">
    <property type="entry name" value="HTH_AraC-typ_CS"/>
</dbReference>
<dbReference type="Proteomes" id="UP000494117">
    <property type="component" value="Unassembled WGS sequence"/>
</dbReference>
<organism evidence="5 6">
    <name type="scientific">Achromobacter anxifer</name>
    <dbReference type="NCBI Taxonomy" id="1287737"/>
    <lineage>
        <taxon>Bacteria</taxon>
        <taxon>Pseudomonadati</taxon>
        <taxon>Pseudomonadota</taxon>
        <taxon>Betaproteobacteria</taxon>
        <taxon>Burkholderiales</taxon>
        <taxon>Alcaligenaceae</taxon>
        <taxon>Achromobacter</taxon>
    </lineage>
</organism>
<reference evidence="5 6" key="1">
    <citation type="submission" date="2020-04" db="EMBL/GenBank/DDBJ databases">
        <authorList>
            <person name="De Canck E."/>
        </authorList>
    </citation>
    <scope>NUCLEOTIDE SEQUENCE [LARGE SCALE GENOMIC DNA]</scope>
    <source>
        <strain evidence="5 6">LMG 26858</strain>
    </source>
</reference>
<proteinExistence type="predicted"/>
<keyword evidence="3" id="KW-0804">Transcription</keyword>
<feature type="domain" description="HTH araC/xylS-type" evidence="4">
    <location>
        <begin position="269"/>
        <end position="367"/>
    </location>
</feature>
<dbReference type="SUPFAM" id="SSF52317">
    <property type="entry name" value="Class I glutamine amidotransferase-like"/>
    <property type="match status" value="1"/>
</dbReference>
<evidence type="ECO:0000259" key="4">
    <source>
        <dbReference type="PROSITE" id="PS01124"/>
    </source>
</evidence>
<keyword evidence="6" id="KW-1185">Reference proteome</keyword>
<dbReference type="Gene3D" id="1.10.10.60">
    <property type="entry name" value="Homeodomain-like"/>
    <property type="match status" value="1"/>
</dbReference>
<dbReference type="InterPro" id="IPR002818">
    <property type="entry name" value="DJ-1/PfpI"/>
</dbReference>
<sequence>MDTSWSIPGKTSLKAWDKNLNNCDMDTATPAAIPSFSYDDELSGQPRGKPALTVGIVLLDQFTLAAFAGLVDVLRLAGDHGGRSRQIHTAWRVMSWDGKPRCSSAGLTIEVADSLPDDPTQFDYVAVCGGNDYFNGRLPEPLRDWLRLAAVQRVRLLGICTGTFALAQADVIGPRTVCVHWNVLDTFRERFPDTRAVVDRLFVDEGDLISCAGSTAAIDLALYLVARHCGRDKAQQAMRHMMLQGVRPGRVPQAHFRTDLSGIQDLRVRQAAHFIEQRIDNPPPLDAIARYVGVGRRQLERAFRLATGMSPMAFQRQLRLEYGSWLLLNNPSSITQIALDCGFADGAHFSRDFRAHFGQSPRQYQQAAGREGGISVFPA</sequence>
<dbReference type="InterPro" id="IPR018060">
    <property type="entry name" value="HTH_AraC"/>
</dbReference>
<dbReference type="SUPFAM" id="SSF46689">
    <property type="entry name" value="Homeodomain-like"/>
    <property type="match status" value="2"/>
</dbReference>
<evidence type="ECO:0000313" key="5">
    <source>
        <dbReference type="EMBL" id="CAB3926138.1"/>
    </source>
</evidence>
<dbReference type="GO" id="GO:0043565">
    <property type="term" value="F:sequence-specific DNA binding"/>
    <property type="evidence" value="ECO:0007669"/>
    <property type="project" value="InterPro"/>
</dbReference>
<dbReference type="AlphaFoldDB" id="A0A6S7F098"/>
<dbReference type="SMART" id="SM00342">
    <property type="entry name" value="HTH_ARAC"/>
    <property type="match status" value="1"/>
</dbReference>
<dbReference type="InterPro" id="IPR020449">
    <property type="entry name" value="Tscrpt_reg_AraC-type_HTH"/>
</dbReference>
<evidence type="ECO:0000256" key="3">
    <source>
        <dbReference type="ARBA" id="ARBA00023163"/>
    </source>
</evidence>
<dbReference type="PANTHER" id="PTHR43130">
    <property type="entry name" value="ARAC-FAMILY TRANSCRIPTIONAL REGULATOR"/>
    <property type="match status" value="1"/>
</dbReference>
<dbReference type="Pfam" id="PF01965">
    <property type="entry name" value="DJ-1_PfpI"/>
    <property type="match status" value="1"/>
</dbReference>
<evidence type="ECO:0000256" key="2">
    <source>
        <dbReference type="ARBA" id="ARBA00023125"/>
    </source>
</evidence>
<name>A0A6S7F098_9BURK</name>
<dbReference type="Gene3D" id="3.40.50.880">
    <property type="match status" value="1"/>
</dbReference>
<accession>A0A6S7F098</accession>
<dbReference type="EMBL" id="CADILG010000076">
    <property type="protein sequence ID" value="CAB3926138.1"/>
    <property type="molecule type" value="Genomic_DNA"/>
</dbReference>
<gene>
    <name evidence="5" type="primary">cdhR_6</name>
    <name evidence="5" type="ORF">LMG26858_05828</name>
</gene>
<dbReference type="PRINTS" id="PR00032">
    <property type="entry name" value="HTHARAC"/>
</dbReference>
<evidence type="ECO:0000313" key="6">
    <source>
        <dbReference type="Proteomes" id="UP000494117"/>
    </source>
</evidence>
<dbReference type="PANTHER" id="PTHR43130:SF3">
    <property type="entry name" value="HTH-TYPE TRANSCRIPTIONAL REGULATOR RV1931C"/>
    <property type="match status" value="1"/>
</dbReference>
<dbReference type="CDD" id="cd03136">
    <property type="entry name" value="GATase1_AraC_ArgR_like"/>
    <property type="match status" value="1"/>
</dbReference>
<keyword evidence="2" id="KW-0238">DNA-binding</keyword>
<dbReference type="Pfam" id="PF12833">
    <property type="entry name" value="HTH_18"/>
    <property type="match status" value="1"/>
</dbReference>
<protein>
    <submittedName>
        <fullName evidence="5">HTH-type transcriptional regulator CdhR</fullName>
    </submittedName>
</protein>
<dbReference type="InterPro" id="IPR029062">
    <property type="entry name" value="Class_I_gatase-like"/>
</dbReference>